<evidence type="ECO:0000256" key="1">
    <source>
        <dbReference type="SAM" id="Coils"/>
    </source>
</evidence>
<name>A0A364P029_9PROT</name>
<comment type="caution">
    <text evidence="2">The sequence shown here is derived from an EMBL/GenBank/DDBJ whole genome shotgun (WGS) entry which is preliminary data.</text>
</comment>
<accession>A0A364P029</accession>
<keyword evidence="1" id="KW-0175">Coiled coil</keyword>
<dbReference type="EMBL" id="PGTO01000004">
    <property type="protein sequence ID" value="RAU22600.1"/>
    <property type="molecule type" value="Genomic_DNA"/>
</dbReference>
<proteinExistence type="predicted"/>
<keyword evidence="3" id="KW-1185">Reference proteome</keyword>
<feature type="coiled-coil region" evidence="1">
    <location>
        <begin position="9"/>
        <end position="36"/>
    </location>
</feature>
<reference evidence="2 3" key="1">
    <citation type="submission" date="2017-11" db="EMBL/GenBank/DDBJ databases">
        <title>Draft genome sequence of magnetotactic bacterium Magnetospirillum kuznetsovii LBB-42.</title>
        <authorList>
            <person name="Grouzdev D.S."/>
            <person name="Rysina M.S."/>
            <person name="Baslerov R.V."/>
            <person name="Koziaeva V."/>
        </authorList>
    </citation>
    <scope>NUCLEOTIDE SEQUENCE [LARGE SCALE GENOMIC DNA]</scope>
    <source>
        <strain evidence="2 3">LBB-42</strain>
    </source>
</reference>
<dbReference type="Proteomes" id="UP000251075">
    <property type="component" value="Unassembled WGS sequence"/>
</dbReference>
<gene>
    <name evidence="2" type="ORF">CU669_07925</name>
</gene>
<evidence type="ECO:0000313" key="2">
    <source>
        <dbReference type="EMBL" id="RAU22600.1"/>
    </source>
</evidence>
<sequence length="317" mass="34840">MDLFEQISEDRQDKALDRLETMLALYEAESEIEQDLALERATAYCEREWGSYAAGLDGLATRTEARGAGAVETAMTSLRLREEGDTPGSIIQAMRQQRRRERGLLGEREAVIALYGGEEAVASPTPFETIFIAACASLAEEGAQTDPFAPLAGWQLPWHPLPDTLAVAVTTAFPLPGTVVAARAECLKWEERLRHLELLFQCPGSGTLPTACAARRKLVEDLWRRDVNAASLDDFSARLDYWAERGGDDGGGYAVLLRDFAAMAHGLSAKSSRESTKDRARRLKSEHPEWSLATIGKQLGISRQAVHKHLKGFNTAV</sequence>
<organism evidence="2 3">
    <name type="scientific">Paramagnetospirillum kuznetsovii</name>
    <dbReference type="NCBI Taxonomy" id="2053833"/>
    <lineage>
        <taxon>Bacteria</taxon>
        <taxon>Pseudomonadati</taxon>
        <taxon>Pseudomonadota</taxon>
        <taxon>Alphaproteobacteria</taxon>
        <taxon>Rhodospirillales</taxon>
        <taxon>Magnetospirillaceae</taxon>
        <taxon>Paramagnetospirillum</taxon>
    </lineage>
</organism>
<evidence type="ECO:0000313" key="3">
    <source>
        <dbReference type="Proteomes" id="UP000251075"/>
    </source>
</evidence>
<dbReference type="AlphaFoldDB" id="A0A364P029"/>
<dbReference type="RefSeq" id="WP_112143419.1">
    <property type="nucleotide sequence ID" value="NZ_PGTO01000004.1"/>
</dbReference>
<protein>
    <submittedName>
        <fullName evidence="2">Uncharacterized protein</fullName>
    </submittedName>
</protein>
<dbReference type="OrthoDB" id="7346411at2"/>